<dbReference type="InterPro" id="IPR007746">
    <property type="entry name" value="MerE"/>
</dbReference>
<keyword evidence="1" id="KW-1133">Transmembrane helix</keyword>
<evidence type="ECO:0000313" key="3">
    <source>
        <dbReference type="Proteomes" id="UP000029553"/>
    </source>
</evidence>
<dbReference type="Pfam" id="PF05052">
    <property type="entry name" value="MerE"/>
    <property type="match status" value="1"/>
</dbReference>
<name>A0A096FLI0_COMTE</name>
<dbReference type="Proteomes" id="UP000029553">
    <property type="component" value="Unassembled WGS sequence"/>
</dbReference>
<organism evidence="2 3">
    <name type="scientific">Comamonas testosteroni</name>
    <name type="common">Pseudomonas testosteroni</name>
    <dbReference type="NCBI Taxonomy" id="285"/>
    <lineage>
        <taxon>Bacteria</taxon>
        <taxon>Pseudomonadati</taxon>
        <taxon>Pseudomonadota</taxon>
        <taxon>Betaproteobacteria</taxon>
        <taxon>Burkholderiales</taxon>
        <taxon>Comamonadaceae</taxon>
        <taxon>Comamonas</taxon>
    </lineage>
</organism>
<dbReference type="GeneID" id="99665443"/>
<proteinExistence type="predicted"/>
<keyword evidence="1" id="KW-0812">Transmembrane</keyword>
<accession>A0A096FLI0</accession>
<dbReference type="GO" id="GO:0016020">
    <property type="term" value="C:membrane"/>
    <property type="evidence" value="ECO:0007669"/>
    <property type="project" value="InterPro"/>
</dbReference>
<gene>
    <name evidence="2" type="ORF">P353_07910</name>
</gene>
<dbReference type="AlphaFoldDB" id="A0A096FLI0"/>
<evidence type="ECO:0000256" key="1">
    <source>
        <dbReference type="SAM" id="Phobius"/>
    </source>
</evidence>
<feature type="transmembrane region" description="Helical" evidence="1">
    <location>
        <begin position="15"/>
        <end position="39"/>
    </location>
</feature>
<protein>
    <submittedName>
        <fullName evidence="2">Mercury resistance protein</fullName>
    </submittedName>
</protein>
<dbReference type="NCBIfam" id="NF010310">
    <property type="entry name" value="PRK13747.1"/>
    <property type="match status" value="1"/>
</dbReference>
<keyword evidence="1" id="KW-0472">Membrane</keyword>
<sequence length="78" mass="8465">MNSPERMPAETHKPFTGYLWGTLAVLTCPCHLSILAAVLAGTTAGAFLVEYWVITALGLTGLFLLSLARALRAFRERS</sequence>
<reference evidence="2 3" key="1">
    <citation type="submission" date="2013-09" db="EMBL/GenBank/DDBJ databases">
        <title>High correlation between genotypes and phenotypes of environmental bacteria Comamonas testosteroni strains.</title>
        <authorList>
            <person name="Liu L."/>
            <person name="Zhu W."/>
            <person name="Xia X."/>
            <person name="Xu B."/>
            <person name="Luo M."/>
            <person name="Wang G."/>
        </authorList>
    </citation>
    <scope>NUCLEOTIDE SEQUENCE [LARGE SCALE GENOMIC DNA]</scope>
    <source>
        <strain evidence="2 3">JL40</strain>
    </source>
</reference>
<feature type="transmembrane region" description="Helical" evidence="1">
    <location>
        <begin position="51"/>
        <end position="71"/>
    </location>
</feature>
<dbReference type="GO" id="GO:0015097">
    <property type="term" value="F:mercury ion transmembrane transporter activity"/>
    <property type="evidence" value="ECO:0007669"/>
    <property type="project" value="InterPro"/>
</dbReference>
<comment type="caution">
    <text evidence="2">The sequence shown here is derived from an EMBL/GenBank/DDBJ whole genome shotgun (WGS) entry which is preliminary data.</text>
</comment>
<evidence type="ECO:0000313" key="2">
    <source>
        <dbReference type="EMBL" id="KGH30774.1"/>
    </source>
</evidence>
<dbReference type="EMBL" id="AWOR01000037">
    <property type="protein sequence ID" value="KGH30774.1"/>
    <property type="molecule type" value="Genomic_DNA"/>
</dbReference>
<dbReference type="RefSeq" id="WP_005413392.1">
    <property type="nucleotide sequence ID" value="NZ_AWOR01000037.1"/>
</dbReference>